<sequence length="825" mass="92086">VNNLFYLAKKMNQRTTQAVSTLLSGGHEGAPGASLVMTYSVDKSNLPPSTLDNITIHSDEGKRAELIANPVRVGFTPTLGQWYGSQRELIAAADSYFTELIRTVVAGTIPLTVVIPLLFEKGTLVNVHNPICSLPQALRTTPITGFAFSTICFMGGKAYDVHDTISSSSMPTPTELSLSVGLTGEVIYSPTPKRIDVTSREYASDSSDFLTEYSRMMTYLLSYVSHNSSISAIALYVYLDRISHMPEATDVPCRMSISFVSPIFRSGDSFWQENLSTDFPAEDVEKASKRYDLGNMGMLDSLSLACYVNYGRLFFSSKSAPDALPTCAYQQYAAWTLSRIPSLDCHGEQGNSTSNPSSARLITMNDHSNAGGLVDPHSSALAAWNSANNNTKPLIEYNYNSTKWKQIDKDFILKSFSLQDYISTKTLSAIAKVLHEHLFLRTSRVIAWLAVPSEFLSTKAPAIAMFSFVAGIQRGQCVQRPMYLTREAELADRIRYVLNELHILETVAKKANPLSQNSESDFESCPNRAVLYSNIPNPEVRRLLEQKDNFIDKLEDCIKALESDNAQLRQEALASGADNKDQPSSFFDSIFAEDSSMLTHERNDLVNDIDAELKNLMEQQLLNKQQLNDLQKLAAGEGSAQLLERLQRELDEAKTKVKLLETELRESKTALYAEQDSCSRLKRETEDLAAQLERAGRLTSIASPTKSVRTGSQLPPVLPQIIVPSATNYTEDDIRSIRQEYENKIYSLKEQRLADMAVHRAEVDALKKAHADQLESFRQAVKNRYAKERDREYAKMKKQLESDYMLKLKEIKLKVKEAMLGGVTV</sequence>
<organism evidence="2 3">
    <name type="scientific">Giardia intestinalis</name>
    <name type="common">Giardia lamblia</name>
    <dbReference type="NCBI Taxonomy" id="5741"/>
    <lineage>
        <taxon>Eukaryota</taxon>
        <taxon>Metamonada</taxon>
        <taxon>Diplomonadida</taxon>
        <taxon>Hexamitidae</taxon>
        <taxon>Giardiinae</taxon>
        <taxon>Giardia</taxon>
    </lineage>
</organism>
<comment type="caution">
    <text evidence="2">The sequence shown here is derived from an EMBL/GenBank/DDBJ whole genome shotgun (WGS) entry which is preliminary data.</text>
</comment>
<dbReference type="VEuPathDB" id="GiardiaDB:DHA2_151355"/>
<reference evidence="2 3" key="2">
    <citation type="journal article" date="2013" name="Genome Biol. Evol.">
        <title>Genome sequencing of Giardia lamblia genotypes A2 and B isolates (DH and GS) and comparative analysis with the genomes of genotypes A1 and E (WB and Pig).</title>
        <authorList>
            <person name="Adam R.D."/>
            <person name="Dahlstrom E.W."/>
            <person name="Martens C.A."/>
            <person name="Bruno D.P."/>
            <person name="Barbian K.D."/>
            <person name="Ricklefs S.M."/>
            <person name="Hernandez M.M."/>
            <person name="Narla N.P."/>
            <person name="Patel R.B."/>
            <person name="Porcella S.F."/>
            <person name="Nash T.E."/>
        </authorList>
    </citation>
    <scope>NUCLEOTIDE SEQUENCE [LARGE SCALE GENOMIC DNA]</scope>
    <source>
        <strain evidence="2 3">GS</strain>
    </source>
</reference>
<keyword evidence="1" id="KW-0175">Coiled coil</keyword>
<dbReference type="AlphaFoldDB" id="V6TZ68"/>
<dbReference type="VEuPathDB" id="GiardiaDB:GL50581_1751"/>
<evidence type="ECO:0000313" key="2">
    <source>
        <dbReference type="EMBL" id="ESU42300.1"/>
    </source>
</evidence>
<accession>V6TZ68</accession>
<dbReference type="EMBL" id="AHHH01000088">
    <property type="protein sequence ID" value="ESU42300.1"/>
    <property type="molecule type" value="Genomic_DNA"/>
</dbReference>
<dbReference type="Proteomes" id="UP000018040">
    <property type="component" value="Unassembled WGS sequence"/>
</dbReference>
<evidence type="ECO:0000313" key="3">
    <source>
        <dbReference type="Proteomes" id="UP000018040"/>
    </source>
</evidence>
<dbReference type="VEuPathDB" id="GiardiaDB:QR46_2693"/>
<proteinExistence type="predicted"/>
<feature type="non-terminal residue" evidence="2">
    <location>
        <position position="1"/>
    </location>
</feature>
<dbReference type="VEuPathDB" id="GiardiaDB:GL50803_00113871"/>
<gene>
    <name evidence="2" type="ORF">GSB_152938</name>
</gene>
<evidence type="ECO:0000256" key="1">
    <source>
        <dbReference type="SAM" id="Coils"/>
    </source>
</evidence>
<protein>
    <submittedName>
        <fullName evidence="2">Uncharacterized protein</fullName>
    </submittedName>
</protein>
<reference evidence="3" key="1">
    <citation type="submission" date="2012-02" db="EMBL/GenBank/DDBJ databases">
        <title>Genome sequencing of Giardia lamblia Genotypes A2 and B isolates (DH and GS) and comparative analysis with the genomes of Genotypes A1 and E (WB and Pig).</title>
        <authorList>
            <person name="Adam R."/>
            <person name="Dahlstrom E."/>
            <person name="Martens C."/>
            <person name="Bruno D."/>
            <person name="Barbian K."/>
            <person name="Porcella S.F."/>
            <person name="Nash T."/>
        </authorList>
    </citation>
    <scope>NUCLEOTIDE SEQUENCE</scope>
    <source>
        <strain evidence="3">GS</strain>
    </source>
</reference>
<name>V6TZ68_GIAIN</name>
<feature type="coiled-coil region" evidence="1">
    <location>
        <begin position="636"/>
        <end position="698"/>
    </location>
</feature>
<dbReference type="OrthoDB" id="10254128at2759"/>